<sequence length="61" mass="6963">MTRLQAYGIGYQNEQVSHLHLTPRNPDVPDAGAAHPLSNEDDNEERMQEGLLERPYLFEVV</sequence>
<proteinExistence type="predicted"/>
<organism evidence="1 2">
    <name type="scientific">Peronosclerospora sorghi</name>
    <dbReference type="NCBI Taxonomy" id="230839"/>
    <lineage>
        <taxon>Eukaryota</taxon>
        <taxon>Sar</taxon>
        <taxon>Stramenopiles</taxon>
        <taxon>Oomycota</taxon>
        <taxon>Peronosporomycetes</taxon>
        <taxon>Peronosporales</taxon>
        <taxon>Peronosporaceae</taxon>
        <taxon>Peronosclerospora</taxon>
    </lineage>
</organism>
<name>A0ACC0W2Q1_9STRA</name>
<gene>
    <name evidence="1" type="ORF">PsorP6_006615</name>
</gene>
<evidence type="ECO:0000313" key="1">
    <source>
        <dbReference type="EMBL" id="KAI9913105.1"/>
    </source>
</evidence>
<reference evidence="1 2" key="1">
    <citation type="journal article" date="2022" name="bioRxiv">
        <title>The genome of the oomycete Peronosclerospora sorghi, a cosmopolitan pathogen of maize and sorghum, is inflated with dispersed pseudogenes.</title>
        <authorList>
            <person name="Fletcher K."/>
            <person name="Martin F."/>
            <person name="Isakeit T."/>
            <person name="Cavanaugh K."/>
            <person name="Magill C."/>
            <person name="Michelmore R."/>
        </authorList>
    </citation>
    <scope>NUCLEOTIDE SEQUENCE [LARGE SCALE GENOMIC DNA]</scope>
    <source>
        <strain evidence="1">P6</strain>
    </source>
</reference>
<dbReference type="EMBL" id="CM047583">
    <property type="protein sequence ID" value="KAI9913105.1"/>
    <property type="molecule type" value="Genomic_DNA"/>
</dbReference>
<comment type="caution">
    <text evidence="1">The sequence shown here is derived from an EMBL/GenBank/DDBJ whole genome shotgun (WGS) entry which is preliminary data.</text>
</comment>
<accession>A0ACC0W2Q1</accession>
<evidence type="ECO:0000313" key="2">
    <source>
        <dbReference type="Proteomes" id="UP001163321"/>
    </source>
</evidence>
<dbReference type="Proteomes" id="UP001163321">
    <property type="component" value="Chromosome 4"/>
</dbReference>
<protein>
    <submittedName>
        <fullName evidence="1">Uncharacterized protein</fullName>
    </submittedName>
</protein>
<keyword evidence="2" id="KW-1185">Reference proteome</keyword>